<feature type="region of interest" description="Disordered" evidence="1">
    <location>
        <begin position="18"/>
        <end position="41"/>
    </location>
</feature>
<protein>
    <submittedName>
        <fullName evidence="2">Uncharacterized protein</fullName>
    </submittedName>
</protein>
<comment type="caution">
    <text evidence="2">The sequence shown here is derived from an EMBL/GenBank/DDBJ whole genome shotgun (WGS) entry which is preliminary data.</text>
</comment>
<name>A0A699QYR0_TANCI</name>
<gene>
    <name evidence="2" type="ORF">Tci_850565</name>
</gene>
<organism evidence="2">
    <name type="scientific">Tanacetum cinerariifolium</name>
    <name type="common">Dalmatian daisy</name>
    <name type="synonym">Chrysanthemum cinerariifolium</name>
    <dbReference type="NCBI Taxonomy" id="118510"/>
    <lineage>
        <taxon>Eukaryota</taxon>
        <taxon>Viridiplantae</taxon>
        <taxon>Streptophyta</taxon>
        <taxon>Embryophyta</taxon>
        <taxon>Tracheophyta</taxon>
        <taxon>Spermatophyta</taxon>
        <taxon>Magnoliopsida</taxon>
        <taxon>eudicotyledons</taxon>
        <taxon>Gunneridae</taxon>
        <taxon>Pentapetalae</taxon>
        <taxon>asterids</taxon>
        <taxon>campanulids</taxon>
        <taxon>Asterales</taxon>
        <taxon>Asteraceae</taxon>
        <taxon>Asteroideae</taxon>
        <taxon>Anthemideae</taxon>
        <taxon>Anthemidinae</taxon>
        <taxon>Tanacetum</taxon>
    </lineage>
</organism>
<evidence type="ECO:0000256" key="1">
    <source>
        <dbReference type="SAM" id="MobiDB-lite"/>
    </source>
</evidence>
<dbReference type="EMBL" id="BKCJ011066487">
    <property type="protein sequence ID" value="GFC78595.1"/>
    <property type="molecule type" value="Genomic_DNA"/>
</dbReference>
<accession>A0A699QYR0</accession>
<reference evidence="2" key="1">
    <citation type="journal article" date="2019" name="Sci. Rep.">
        <title>Draft genome of Tanacetum cinerariifolium, the natural source of mosquito coil.</title>
        <authorList>
            <person name="Yamashiro T."/>
            <person name="Shiraishi A."/>
            <person name="Satake H."/>
            <person name="Nakayama K."/>
        </authorList>
    </citation>
    <scope>NUCLEOTIDE SEQUENCE</scope>
</reference>
<evidence type="ECO:0000313" key="2">
    <source>
        <dbReference type="EMBL" id="GFC78595.1"/>
    </source>
</evidence>
<feature type="non-terminal residue" evidence="2">
    <location>
        <position position="98"/>
    </location>
</feature>
<sequence length="98" mass="10366">MGVKPSICRGHIGVKQTVGASREAEPVADANGRSGRAGQAAEPGRALPECCWVPVSAQGPARRRLFESRPCSRTASPVPAGFDRWAVVRPACSDIARR</sequence>
<proteinExistence type="predicted"/>
<dbReference type="AlphaFoldDB" id="A0A699QYR0"/>